<reference evidence="1 2" key="1">
    <citation type="submission" date="2018-06" db="EMBL/GenBank/DDBJ databases">
        <title>Noncontiguous genome sequence of Ruminococcaceae bacterium ASD2818.</title>
        <authorList>
            <person name="Chaplin A.V."/>
            <person name="Sokolova S.R."/>
            <person name="Kochetkova T.O."/>
            <person name="Goltsov A.Y."/>
            <person name="Trofimov D.Y."/>
            <person name="Efimov B.A."/>
        </authorList>
    </citation>
    <scope>NUCLEOTIDE SEQUENCE [LARGE SCALE GENOMIC DNA]</scope>
    <source>
        <strain evidence="1 2">ASD2818</strain>
    </source>
</reference>
<protein>
    <submittedName>
        <fullName evidence="1">Uncharacterized protein</fullName>
    </submittedName>
</protein>
<name>A0A328UE39_9FIRM</name>
<accession>A0A328UE39</accession>
<proteinExistence type="predicted"/>
<gene>
    <name evidence="1" type="ORF">DPQ25_06265</name>
</gene>
<dbReference type="AlphaFoldDB" id="A0A328UE39"/>
<dbReference type="Proteomes" id="UP000249377">
    <property type="component" value="Unassembled WGS sequence"/>
</dbReference>
<sequence length="67" mass="7700">MFFIVSSAAYHFEGMSRWSAKSHYFYGISGSIPVTACSSERAFTFLFCNITKMNTIKNINKKIQNLY</sequence>
<evidence type="ECO:0000313" key="1">
    <source>
        <dbReference type="EMBL" id="RAQ29886.1"/>
    </source>
</evidence>
<comment type="caution">
    <text evidence="1">The sequence shown here is derived from an EMBL/GenBank/DDBJ whole genome shotgun (WGS) entry which is preliminary data.</text>
</comment>
<evidence type="ECO:0000313" key="2">
    <source>
        <dbReference type="Proteomes" id="UP000249377"/>
    </source>
</evidence>
<keyword evidence="2" id="KW-1185">Reference proteome</keyword>
<dbReference type="EMBL" id="QLYR01000002">
    <property type="protein sequence ID" value="RAQ29886.1"/>
    <property type="molecule type" value="Genomic_DNA"/>
</dbReference>
<organism evidence="1 2">
    <name type="scientific">Hydrogeniiclostridium mannosilyticum</name>
    <dbReference type="NCBI Taxonomy" id="2764322"/>
    <lineage>
        <taxon>Bacteria</taxon>
        <taxon>Bacillati</taxon>
        <taxon>Bacillota</taxon>
        <taxon>Clostridia</taxon>
        <taxon>Eubacteriales</taxon>
        <taxon>Acutalibacteraceae</taxon>
        <taxon>Hydrogeniiclostridium</taxon>
    </lineage>
</organism>